<proteinExistence type="evidence at transcript level"/>
<dbReference type="AlphaFoldDB" id="I3T9C0"/>
<name>I3T9C0_LOTJA</name>
<evidence type="ECO:0000313" key="1">
    <source>
        <dbReference type="EMBL" id="AFK49112.1"/>
    </source>
</evidence>
<organism evidence="1">
    <name type="scientific">Lotus japonicus</name>
    <name type="common">Lotus corniculatus var. japonicus</name>
    <dbReference type="NCBI Taxonomy" id="34305"/>
    <lineage>
        <taxon>Eukaryota</taxon>
        <taxon>Viridiplantae</taxon>
        <taxon>Streptophyta</taxon>
        <taxon>Embryophyta</taxon>
        <taxon>Tracheophyta</taxon>
        <taxon>Spermatophyta</taxon>
        <taxon>Magnoliopsida</taxon>
        <taxon>eudicotyledons</taxon>
        <taxon>Gunneridae</taxon>
        <taxon>Pentapetalae</taxon>
        <taxon>rosids</taxon>
        <taxon>fabids</taxon>
        <taxon>Fabales</taxon>
        <taxon>Fabaceae</taxon>
        <taxon>Papilionoideae</taxon>
        <taxon>50 kb inversion clade</taxon>
        <taxon>NPAAA clade</taxon>
        <taxon>Hologalegina</taxon>
        <taxon>robinioid clade</taxon>
        <taxon>Loteae</taxon>
        <taxon>Lotus</taxon>
    </lineage>
</organism>
<accession>I3T9C0</accession>
<protein>
    <submittedName>
        <fullName evidence="1">Uncharacterized protein</fullName>
    </submittedName>
</protein>
<dbReference type="EMBL" id="BT149318">
    <property type="protein sequence ID" value="AFK49112.1"/>
    <property type="molecule type" value="mRNA"/>
</dbReference>
<sequence length="101" mass="11298">MTTWRLRTWSGTRNCRRTRTLVHAGTCSRSRRRTSSLAKKSLAALAALSTSPSSTTWKTSSEIPIKIIETRVFSPPNNKLSPLLEFQVFHNFSSISSVVDS</sequence>
<reference evidence="1" key="1">
    <citation type="submission" date="2012-05" db="EMBL/GenBank/DDBJ databases">
        <authorList>
            <person name="Krishnakumar V."/>
            <person name="Cheung F."/>
            <person name="Xiao Y."/>
            <person name="Chan A."/>
            <person name="Moskal W.A."/>
            <person name="Town C.D."/>
        </authorList>
    </citation>
    <scope>NUCLEOTIDE SEQUENCE</scope>
</reference>